<evidence type="ECO:0000256" key="1">
    <source>
        <dbReference type="SAM" id="MobiDB-lite"/>
    </source>
</evidence>
<dbReference type="OrthoDB" id="573544at2"/>
<name>A0A2T1LQZ9_9CHRO</name>
<dbReference type="AlphaFoldDB" id="A0A2T1LQZ9"/>
<feature type="compositionally biased region" description="Polar residues" evidence="1">
    <location>
        <begin position="25"/>
        <end position="61"/>
    </location>
</feature>
<dbReference type="RefSeq" id="WP_106459431.1">
    <property type="nucleotide sequence ID" value="NZ_PXOH01000057.1"/>
</dbReference>
<reference evidence="2 3" key="2">
    <citation type="submission" date="2018-03" db="EMBL/GenBank/DDBJ databases">
        <authorList>
            <person name="Keele B.F."/>
        </authorList>
    </citation>
    <scope>NUCLEOTIDE SEQUENCE [LARGE SCALE GENOMIC DNA]</scope>
    <source>
        <strain evidence="2 3">CCALA 016</strain>
    </source>
</reference>
<sequence>MPRRARISDNDPLNKTEKVLERFEQISQPASEPVEQLTSQQDHTPEQPESSEAEPLTTQPATEEVDEQPSILESEPVINITSQKDDKKTSRTLSRSQDSKLTTQQVEQPTSTKTEDSTSYQVEKPTSQKEDLPAVELKKATFQLDKAVLTKLEKFVLSLQLELGKENAPYKEVIVEEAIERLLNNDPSKILKALERRQKRRK</sequence>
<organism evidence="2 3">
    <name type="scientific">Aphanothece hegewaldii CCALA 016</name>
    <dbReference type="NCBI Taxonomy" id="2107694"/>
    <lineage>
        <taxon>Bacteria</taxon>
        <taxon>Bacillati</taxon>
        <taxon>Cyanobacteriota</taxon>
        <taxon>Cyanophyceae</taxon>
        <taxon>Oscillatoriophycideae</taxon>
        <taxon>Chroococcales</taxon>
        <taxon>Aphanothecaceae</taxon>
        <taxon>Aphanothece</taxon>
    </lineage>
</organism>
<accession>A0A2T1LQZ9</accession>
<dbReference type="Proteomes" id="UP000239001">
    <property type="component" value="Unassembled WGS sequence"/>
</dbReference>
<comment type="caution">
    <text evidence="2">The sequence shown here is derived from an EMBL/GenBank/DDBJ whole genome shotgun (WGS) entry which is preliminary data.</text>
</comment>
<feature type="compositionally biased region" description="Polar residues" evidence="1">
    <location>
        <begin position="91"/>
        <end position="125"/>
    </location>
</feature>
<reference evidence="2 3" key="1">
    <citation type="submission" date="2018-03" db="EMBL/GenBank/DDBJ databases">
        <title>The ancient ancestry and fast evolution of plastids.</title>
        <authorList>
            <person name="Moore K.R."/>
            <person name="Magnabosco C."/>
            <person name="Momper L."/>
            <person name="Gold D.A."/>
            <person name="Bosak T."/>
            <person name="Fournier G.P."/>
        </authorList>
    </citation>
    <scope>NUCLEOTIDE SEQUENCE [LARGE SCALE GENOMIC DNA]</scope>
    <source>
        <strain evidence="2 3">CCALA 016</strain>
    </source>
</reference>
<evidence type="ECO:0000313" key="3">
    <source>
        <dbReference type="Proteomes" id="UP000239001"/>
    </source>
</evidence>
<protein>
    <submittedName>
        <fullName evidence="2">Uncharacterized protein</fullName>
    </submittedName>
</protein>
<gene>
    <name evidence="2" type="ORF">C7H19_23985</name>
</gene>
<dbReference type="EMBL" id="PXOH01000057">
    <property type="protein sequence ID" value="PSF30243.1"/>
    <property type="molecule type" value="Genomic_DNA"/>
</dbReference>
<keyword evidence="3" id="KW-1185">Reference proteome</keyword>
<evidence type="ECO:0000313" key="2">
    <source>
        <dbReference type="EMBL" id="PSF30243.1"/>
    </source>
</evidence>
<proteinExistence type="predicted"/>
<feature type="region of interest" description="Disordered" evidence="1">
    <location>
        <begin position="23"/>
        <end position="130"/>
    </location>
</feature>